<organism evidence="3">
    <name type="scientific">Tanacetum cinerariifolium</name>
    <name type="common">Dalmatian daisy</name>
    <name type="synonym">Chrysanthemum cinerariifolium</name>
    <dbReference type="NCBI Taxonomy" id="118510"/>
    <lineage>
        <taxon>Eukaryota</taxon>
        <taxon>Viridiplantae</taxon>
        <taxon>Streptophyta</taxon>
        <taxon>Embryophyta</taxon>
        <taxon>Tracheophyta</taxon>
        <taxon>Spermatophyta</taxon>
        <taxon>Magnoliopsida</taxon>
        <taxon>eudicotyledons</taxon>
        <taxon>Gunneridae</taxon>
        <taxon>Pentapetalae</taxon>
        <taxon>asterids</taxon>
        <taxon>campanulids</taxon>
        <taxon>Asterales</taxon>
        <taxon>Asteraceae</taxon>
        <taxon>Asteroideae</taxon>
        <taxon>Anthemideae</taxon>
        <taxon>Anthemidinae</taxon>
        <taxon>Tanacetum</taxon>
    </lineage>
</organism>
<gene>
    <name evidence="3" type="ORF">Tci_030892</name>
</gene>
<sequence length="684" mass="77690">MSTSTHHIIVPFDFDVEDDFSSITTPNYTPASPDYFLASPRNTSLDPSEDLSKDLWALLAISPFHDDPYTKVMPAYNVTSNESLIPLRAPIAPPTVLPPSLIAGLQKMQMGHDDEVVLARVKISTLEMIIVDIQNGSQENINICSSRQTQDAIKKLVADSVATALEAQAANMTNAENTNRNTKPREAHVARKCCYKEFMSCQPFNFKGTKGVVGLIRWFKRTQLVFSRSNCTEDCKVKFSTGTLIEEALSWGLPRSIEGTVMASKPQTLEEAITITHRQEGARAFAATPTENNRGCQVFVAQVMEKKSDEKQLEDITVVREFPKVFPEDLPGLFPICQVEFQIDLIPRATPVARAPYRLAPLEMQELSDQLQELADRGFIRPSTLPWGAPVLFVKKKDESFRMCIDYQELNKLTIKNSYPLPMIDDLFDHLQGLAGYYRRFIEGFSKITKSLTVLTQKNKKYIWGEDQELAFQLVKRKLCEASILALPEGYDDFVVYCDASHQGLGAVLMQREKVIAYASRQLKPHEEKYTTHDLELGAVLFALKIWRHYMIGPVAYKLELPEELSNVHNTFHVSNLKKCLSDESLVIPMNELQLDEKLNFVKEPVEIMDQEVKQLKQSRILIVKKCLSDKSLVIPMNELQLDEKLNFVKEPVEIRDQEVKQLKQSRILIVKVRWNSKRGPGFT</sequence>
<comment type="caution">
    <text evidence="3">The sequence shown here is derived from an EMBL/GenBank/DDBJ whole genome shotgun (WGS) entry which is preliminary data.</text>
</comment>
<evidence type="ECO:0000313" key="3">
    <source>
        <dbReference type="EMBL" id="GEU58914.1"/>
    </source>
</evidence>
<dbReference type="GO" id="GO:0003824">
    <property type="term" value="F:catalytic activity"/>
    <property type="evidence" value="ECO:0007669"/>
    <property type="project" value="UniProtKB-KW"/>
</dbReference>
<feature type="domain" description="Reverse transcriptase/retrotransposon-derived protein RNase H-like" evidence="2">
    <location>
        <begin position="464"/>
        <end position="553"/>
    </location>
</feature>
<protein>
    <submittedName>
        <fullName evidence="3">Transposon Ty3-G Gag-Pol polyprotein</fullName>
    </submittedName>
</protein>
<dbReference type="Gene3D" id="3.30.70.270">
    <property type="match status" value="1"/>
</dbReference>
<dbReference type="PANTHER" id="PTHR37984:SF5">
    <property type="entry name" value="PROTEIN NYNRIN-LIKE"/>
    <property type="match status" value="1"/>
</dbReference>
<accession>A0A6L2LF95</accession>
<proteinExistence type="predicted"/>
<dbReference type="InterPro" id="IPR043502">
    <property type="entry name" value="DNA/RNA_pol_sf"/>
</dbReference>
<dbReference type="FunFam" id="3.10.20.370:FF:000001">
    <property type="entry name" value="Retrovirus-related Pol polyprotein from transposon 17.6-like protein"/>
    <property type="match status" value="1"/>
</dbReference>
<dbReference type="EMBL" id="BKCJ010004082">
    <property type="protein sequence ID" value="GEU58914.1"/>
    <property type="molecule type" value="Genomic_DNA"/>
</dbReference>
<dbReference type="InterPro" id="IPR041577">
    <property type="entry name" value="RT_RNaseH_2"/>
</dbReference>
<evidence type="ECO:0000259" key="2">
    <source>
        <dbReference type="Pfam" id="PF17919"/>
    </source>
</evidence>
<reference evidence="3" key="1">
    <citation type="journal article" date="2019" name="Sci. Rep.">
        <title>Draft genome of Tanacetum cinerariifolium, the natural source of mosquito coil.</title>
        <authorList>
            <person name="Yamashiro T."/>
            <person name="Shiraishi A."/>
            <person name="Satake H."/>
            <person name="Nakayama K."/>
        </authorList>
    </citation>
    <scope>NUCLEOTIDE SEQUENCE</scope>
</reference>
<dbReference type="CDD" id="cd01647">
    <property type="entry name" value="RT_LTR"/>
    <property type="match status" value="1"/>
</dbReference>
<dbReference type="Gene3D" id="3.10.10.10">
    <property type="entry name" value="HIV Type 1 Reverse Transcriptase, subunit A, domain 1"/>
    <property type="match status" value="1"/>
</dbReference>
<dbReference type="SUPFAM" id="SSF56672">
    <property type="entry name" value="DNA/RNA polymerases"/>
    <property type="match status" value="1"/>
</dbReference>
<dbReference type="InterPro" id="IPR050951">
    <property type="entry name" value="Retrovirus_Pol_polyprotein"/>
</dbReference>
<dbReference type="PANTHER" id="PTHR37984">
    <property type="entry name" value="PROTEIN CBG26694"/>
    <property type="match status" value="1"/>
</dbReference>
<evidence type="ECO:0000256" key="1">
    <source>
        <dbReference type="ARBA" id="ARBA00023268"/>
    </source>
</evidence>
<dbReference type="Pfam" id="PF17919">
    <property type="entry name" value="RT_RNaseH_2"/>
    <property type="match status" value="1"/>
</dbReference>
<name>A0A6L2LF95_TANCI</name>
<keyword evidence="1" id="KW-0511">Multifunctional enzyme</keyword>
<dbReference type="AlphaFoldDB" id="A0A6L2LF95"/>
<dbReference type="InterPro" id="IPR043128">
    <property type="entry name" value="Rev_trsase/Diguanyl_cyclase"/>
</dbReference>